<proteinExistence type="predicted"/>
<keyword evidence="2" id="KW-1185">Reference proteome</keyword>
<dbReference type="EMBL" id="QLMH01000001">
    <property type="protein sequence ID" value="RAK23272.1"/>
    <property type="molecule type" value="Genomic_DNA"/>
</dbReference>
<comment type="caution">
    <text evidence="1">The sequence shown here is derived from an EMBL/GenBank/DDBJ whole genome shotgun (WGS) entry which is preliminary data.</text>
</comment>
<gene>
    <name evidence="1" type="ORF">B0I26_101228</name>
</gene>
<evidence type="ECO:0000313" key="2">
    <source>
        <dbReference type="Proteomes" id="UP000248555"/>
    </source>
</evidence>
<dbReference type="AlphaFoldDB" id="A0A327YRU0"/>
<sequence>MLIIHYYNYFLGDSRFSAVITERERRRTNPFIRKVFSVELGRKAMK</sequence>
<name>A0A327YRU0_9BACL</name>
<evidence type="ECO:0000313" key="1">
    <source>
        <dbReference type="EMBL" id="RAK23272.1"/>
    </source>
</evidence>
<accession>A0A327YRU0</accession>
<dbReference type="Proteomes" id="UP000248555">
    <property type="component" value="Unassembled WGS sequence"/>
</dbReference>
<protein>
    <submittedName>
        <fullName evidence="1">Uncharacterized protein</fullName>
    </submittedName>
</protein>
<dbReference type="RefSeq" id="WP_181502661.1">
    <property type="nucleotide sequence ID" value="NZ_QLMH01000001.1"/>
</dbReference>
<reference evidence="1 2" key="1">
    <citation type="submission" date="2018-06" db="EMBL/GenBank/DDBJ databases">
        <title>Genomic Encyclopedia of Type Strains, Phase III (KMG-III): the genomes of soil and plant-associated and newly described type strains.</title>
        <authorList>
            <person name="Whitman W."/>
        </authorList>
    </citation>
    <scope>NUCLEOTIDE SEQUENCE [LARGE SCALE GENOMIC DNA]</scope>
    <source>
        <strain evidence="1 2">CGMCC 1.8979</strain>
    </source>
</reference>
<organism evidence="1 2">
    <name type="scientific">Paranoxybacillus vitaminiphilus</name>
    <dbReference type="NCBI Taxonomy" id="581036"/>
    <lineage>
        <taxon>Bacteria</taxon>
        <taxon>Bacillati</taxon>
        <taxon>Bacillota</taxon>
        <taxon>Bacilli</taxon>
        <taxon>Bacillales</taxon>
        <taxon>Anoxybacillaceae</taxon>
        <taxon>Paranoxybacillus</taxon>
    </lineage>
</organism>